<reference evidence="2" key="2">
    <citation type="submission" date="2022-10" db="EMBL/GenBank/DDBJ databases">
        <authorList>
            <consortium name="ENA_rothamsted_submissions"/>
            <consortium name="culmorum"/>
            <person name="King R."/>
        </authorList>
    </citation>
    <scope>NUCLEOTIDE SEQUENCE</scope>
</reference>
<dbReference type="PANTHER" id="PTHR23313:SF0">
    <property type="entry name" value="TESTIS-EXPRESSED PROTEIN 9"/>
    <property type="match status" value="1"/>
</dbReference>
<evidence type="ECO:0000313" key="3">
    <source>
        <dbReference type="Proteomes" id="UP001153620"/>
    </source>
</evidence>
<proteinExistence type="predicted"/>
<dbReference type="PANTHER" id="PTHR23313">
    <property type="entry name" value="TSEC1-RELATED"/>
    <property type="match status" value="1"/>
</dbReference>
<keyword evidence="3" id="KW-1185">Reference proteome</keyword>
<dbReference type="EMBL" id="OU895877">
    <property type="protein sequence ID" value="CAG9799973.1"/>
    <property type="molecule type" value="Genomic_DNA"/>
</dbReference>
<feature type="coiled-coil region" evidence="1">
    <location>
        <begin position="210"/>
        <end position="360"/>
    </location>
</feature>
<evidence type="ECO:0000313" key="2">
    <source>
        <dbReference type="EMBL" id="CAG9799973.1"/>
    </source>
</evidence>
<dbReference type="OrthoDB" id="269872at2759"/>
<reference evidence="2" key="1">
    <citation type="submission" date="2022-01" db="EMBL/GenBank/DDBJ databases">
        <authorList>
            <person name="King R."/>
        </authorList>
    </citation>
    <scope>NUCLEOTIDE SEQUENCE</scope>
</reference>
<protein>
    <submittedName>
        <fullName evidence="2">Uncharacterized protein</fullName>
    </submittedName>
</protein>
<dbReference type="AlphaFoldDB" id="A0A9N9RNW4"/>
<name>A0A9N9RNW4_9DIPT</name>
<evidence type="ECO:0000256" key="1">
    <source>
        <dbReference type="SAM" id="Coils"/>
    </source>
</evidence>
<organism evidence="2 3">
    <name type="scientific">Chironomus riparius</name>
    <dbReference type="NCBI Taxonomy" id="315576"/>
    <lineage>
        <taxon>Eukaryota</taxon>
        <taxon>Metazoa</taxon>
        <taxon>Ecdysozoa</taxon>
        <taxon>Arthropoda</taxon>
        <taxon>Hexapoda</taxon>
        <taxon>Insecta</taxon>
        <taxon>Pterygota</taxon>
        <taxon>Neoptera</taxon>
        <taxon>Endopterygota</taxon>
        <taxon>Diptera</taxon>
        <taxon>Nematocera</taxon>
        <taxon>Chironomoidea</taxon>
        <taxon>Chironomidae</taxon>
        <taxon>Chironominae</taxon>
        <taxon>Chironomus</taxon>
    </lineage>
</organism>
<dbReference type="Proteomes" id="UP001153620">
    <property type="component" value="Chromosome 1"/>
</dbReference>
<sequence>MDQQFIDREKELFKLNAKLNAKSKKIAPSTTNVLPSVVTIRPQKSVQIHTANNNFNYYDEALMVKDGQANAEEQQQQFELMCKKINITNLPSKKPQEIVYPFFHRQTTKQQCRRVDIHMPTGSLMSDGKADEFNDIKSIKTETAAIDETSTIKNESLITRYSDETSAVPPCIQPPTVVETLLNKQLPPAPIATDIVPKYIEKKISNDGLLKFLKSKVAMLQTELEANKNLNDTLEKENVKQSKKIKKLTGLMDKANIKIESQESSLNSLQEKNVCAEQGLKDKDTIIGELNRELSTIKDERKELNHNNQVMEKKMLKTQEDHDMMKSKYESYKDIEVIMRESAKEERLAYEEKIRKLRKGRLDLLKAYKQQIILIDNLRRQNVCLEKAKALEITEKEFLKVLDWNFTDK</sequence>
<accession>A0A9N9RNW4</accession>
<gene>
    <name evidence="2" type="ORF">CHIRRI_LOCUS2930</name>
</gene>
<keyword evidence="1" id="KW-0175">Coiled coil</keyword>